<dbReference type="Pfam" id="PF05699">
    <property type="entry name" value="Dimer_Tnp_hAT"/>
    <property type="match status" value="1"/>
</dbReference>
<gene>
    <name evidence="2" type="ORF">BOTBODRAFT_88376</name>
</gene>
<reference evidence="3" key="1">
    <citation type="journal article" date="2014" name="Proc. Natl. Acad. Sci. U.S.A.">
        <title>Extensive sampling of basidiomycete genomes demonstrates inadequacy of the white-rot/brown-rot paradigm for wood decay fungi.</title>
        <authorList>
            <person name="Riley R."/>
            <person name="Salamov A.A."/>
            <person name="Brown D.W."/>
            <person name="Nagy L.G."/>
            <person name="Floudas D."/>
            <person name="Held B.W."/>
            <person name="Levasseur A."/>
            <person name="Lombard V."/>
            <person name="Morin E."/>
            <person name="Otillar R."/>
            <person name="Lindquist E.A."/>
            <person name="Sun H."/>
            <person name="LaButti K.M."/>
            <person name="Schmutz J."/>
            <person name="Jabbour D."/>
            <person name="Luo H."/>
            <person name="Baker S.E."/>
            <person name="Pisabarro A.G."/>
            <person name="Walton J.D."/>
            <person name="Blanchette R.A."/>
            <person name="Henrissat B."/>
            <person name="Martin F."/>
            <person name="Cullen D."/>
            <person name="Hibbett D.S."/>
            <person name="Grigoriev I.V."/>
        </authorList>
    </citation>
    <scope>NUCLEOTIDE SEQUENCE [LARGE SCALE GENOMIC DNA]</scope>
    <source>
        <strain evidence="3">FD-172 SS1</strain>
    </source>
</reference>
<dbReference type="AlphaFoldDB" id="A0A067M662"/>
<feature type="non-terminal residue" evidence="2">
    <location>
        <position position="1"/>
    </location>
</feature>
<evidence type="ECO:0000313" key="2">
    <source>
        <dbReference type="EMBL" id="KDQ07081.1"/>
    </source>
</evidence>
<dbReference type="InParanoid" id="A0A067M662"/>
<accession>A0A067M662</accession>
<protein>
    <recommendedName>
        <fullName evidence="1">HAT C-terminal dimerisation domain-containing protein</fullName>
    </recommendedName>
</protein>
<dbReference type="InterPro" id="IPR012337">
    <property type="entry name" value="RNaseH-like_sf"/>
</dbReference>
<dbReference type="HOGENOM" id="CLU_009123_15_3_1"/>
<keyword evidence="3" id="KW-1185">Reference proteome</keyword>
<organism evidence="2 3">
    <name type="scientific">Botryobasidium botryosum (strain FD-172 SS1)</name>
    <dbReference type="NCBI Taxonomy" id="930990"/>
    <lineage>
        <taxon>Eukaryota</taxon>
        <taxon>Fungi</taxon>
        <taxon>Dikarya</taxon>
        <taxon>Basidiomycota</taxon>
        <taxon>Agaricomycotina</taxon>
        <taxon>Agaricomycetes</taxon>
        <taxon>Cantharellales</taxon>
        <taxon>Botryobasidiaceae</taxon>
        <taxon>Botryobasidium</taxon>
    </lineage>
</organism>
<dbReference type="EMBL" id="KL198115">
    <property type="protein sequence ID" value="KDQ07081.1"/>
    <property type="molecule type" value="Genomic_DNA"/>
</dbReference>
<feature type="domain" description="HAT C-terminal dimerisation" evidence="1">
    <location>
        <begin position="1"/>
        <end position="50"/>
    </location>
</feature>
<sequence>YPTWFSLALDYLPIMCSSVSSERSFSAASITITKRRNRLKGDIVEALQGIK</sequence>
<proteinExistence type="predicted"/>
<dbReference type="SUPFAM" id="SSF53098">
    <property type="entry name" value="Ribonuclease H-like"/>
    <property type="match status" value="1"/>
</dbReference>
<evidence type="ECO:0000259" key="1">
    <source>
        <dbReference type="Pfam" id="PF05699"/>
    </source>
</evidence>
<dbReference type="Proteomes" id="UP000027195">
    <property type="component" value="Unassembled WGS sequence"/>
</dbReference>
<feature type="non-terminal residue" evidence="2">
    <location>
        <position position="51"/>
    </location>
</feature>
<dbReference type="InterPro" id="IPR008906">
    <property type="entry name" value="HATC_C_dom"/>
</dbReference>
<evidence type="ECO:0000313" key="3">
    <source>
        <dbReference type="Proteomes" id="UP000027195"/>
    </source>
</evidence>
<dbReference type="GO" id="GO:0046983">
    <property type="term" value="F:protein dimerization activity"/>
    <property type="evidence" value="ECO:0007669"/>
    <property type="project" value="InterPro"/>
</dbReference>
<name>A0A067M662_BOTB1</name>